<keyword evidence="2" id="KW-1185">Reference proteome</keyword>
<dbReference type="Proteomes" id="UP001165082">
    <property type="component" value="Unassembled WGS sequence"/>
</dbReference>
<feature type="non-terminal residue" evidence="1">
    <location>
        <position position="139"/>
    </location>
</feature>
<protein>
    <submittedName>
        <fullName evidence="1">Uncharacterized protein</fullName>
    </submittedName>
</protein>
<proteinExistence type="predicted"/>
<evidence type="ECO:0000313" key="2">
    <source>
        <dbReference type="Proteomes" id="UP001165082"/>
    </source>
</evidence>
<reference evidence="1" key="1">
    <citation type="submission" date="2022-07" db="EMBL/GenBank/DDBJ databases">
        <title>Genome analysis of Parmales, a sister group of diatoms, reveals the evolutionary specialization of diatoms from phago-mixotrophs to photoautotrophs.</title>
        <authorList>
            <person name="Ban H."/>
            <person name="Sato S."/>
            <person name="Yoshikawa S."/>
            <person name="Kazumasa Y."/>
            <person name="Nakamura Y."/>
            <person name="Ichinomiya M."/>
            <person name="Saitoh K."/>
            <person name="Sato N."/>
            <person name="Blanc-Mathieu R."/>
            <person name="Endo H."/>
            <person name="Kuwata A."/>
            <person name="Ogata H."/>
        </authorList>
    </citation>
    <scope>NUCLEOTIDE SEQUENCE</scope>
</reference>
<gene>
    <name evidence="1" type="ORF">TrRE_jg12202</name>
</gene>
<accession>A0A9W7ANQ8</accession>
<dbReference type="AlphaFoldDB" id="A0A9W7ANQ8"/>
<sequence length="139" mass="15563">MENSSGYNGVNCSALLTQLSKTTLTSPLPHVRSSQRHRIINDGRFLSFLSFVTSKLRSNDSYMSGREWCNAAFYFGQLGCFPASFRDLVELKSPDLAKECTTMEITMLVDGLGKGGETCERTAEEMGRREIVESIFEKE</sequence>
<evidence type="ECO:0000313" key="1">
    <source>
        <dbReference type="EMBL" id="GMH71140.1"/>
    </source>
</evidence>
<organism evidence="1 2">
    <name type="scientific">Triparma retinervis</name>
    <dbReference type="NCBI Taxonomy" id="2557542"/>
    <lineage>
        <taxon>Eukaryota</taxon>
        <taxon>Sar</taxon>
        <taxon>Stramenopiles</taxon>
        <taxon>Ochrophyta</taxon>
        <taxon>Bolidophyceae</taxon>
        <taxon>Parmales</taxon>
        <taxon>Triparmaceae</taxon>
        <taxon>Triparma</taxon>
    </lineage>
</organism>
<comment type="caution">
    <text evidence="1">The sequence shown here is derived from an EMBL/GenBank/DDBJ whole genome shotgun (WGS) entry which is preliminary data.</text>
</comment>
<dbReference type="EMBL" id="BRXZ01002834">
    <property type="protein sequence ID" value="GMH71140.1"/>
    <property type="molecule type" value="Genomic_DNA"/>
</dbReference>
<name>A0A9W7ANQ8_9STRA</name>